<organism evidence="2 3">
    <name type="scientific">Stichopus japonicus</name>
    <name type="common">Sea cucumber</name>
    <dbReference type="NCBI Taxonomy" id="307972"/>
    <lineage>
        <taxon>Eukaryota</taxon>
        <taxon>Metazoa</taxon>
        <taxon>Echinodermata</taxon>
        <taxon>Eleutherozoa</taxon>
        <taxon>Echinozoa</taxon>
        <taxon>Holothuroidea</taxon>
        <taxon>Aspidochirotacea</taxon>
        <taxon>Aspidochirotida</taxon>
        <taxon>Stichopodidae</taxon>
        <taxon>Apostichopus</taxon>
    </lineage>
</organism>
<feature type="region of interest" description="Disordered" evidence="1">
    <location>
        <begin position="83"/>
        <end position="108"/>
    </location>
</feature>
<comment type="caution">
    <text evidence="2">The sequence shown here is derived from an EMBL/GenBank/DDBJ whole genome shotgun (WGS) entry which is preliminary data.</text>
</comment>
<feature type="region of interest" description="Disordered" evidence="1">
    <location>
        <begin position="212"/>
        <end position="250"/>
    </location>
</feature>
<dbReference type="Proteomes" id="UP000230750">
    <property type="component" value="Unassembled WGS sequence"/>
</dbReference>
<name>A0A2G8K1A2_STIJA</name>
<dbReference type="EMBL" id="MRZV01000988">
    <property type="protein sequence ID" value="PIK41791.1"/>
    <property type="molecule type" value="Genomic_DNA"/>
</dbReference>
<dbReference type="OrthoDB" id="10537744at2759"/>
<keyword evidence="3" id="KW-1185">Reference proteome</keyword>
<evidence type="ECO:0000313" key="2">
    <source>
        <dbReference type="EMBL" id="PIK41791.1"/>
    </source>
</evidence>
<proteinExistence type="predicted"/>
<evidence type="ECO:0000256" key="1">
    <source>
        <dbReference type="SAM" id="MobiDB-lite"/>
    </source>
</evidence>
<evidence type="ECO:0000313" key="3">
    <source>
        <dbReference type="Proteomes" id="UP000230750"/>
    </source>
</evidence>
<accession>A0A2G8K1A2</accession>
<dbReference type="AlphaFoldDB" id="A0A2G8K1A2"/>
<sequence length="355" mass="40407">MDSARMRRAKTVNRIEESTVNRQMKKLTSEQQKVLEYFRKEKEKLVPSLRRLKVEQNSVGENHGLSKKELDWIPLSHAGSLPSLCPPRQRGDSHSDTGSISVHSDPNIRPFIQPQSTIHALCSPRLTRRNRKDAGLRCSPLDMPSRSTSENNVTGDVIKNDTQDSSHVTPPIQKQVKRKSGHNGVKKAWAKPNDVAEDTQYLLSVPAISVHSEEKAESNNNINNGVSPRGQKGLHRDVPRSPRSPRFRTVDNSRARIIDNRINPVITTVDSRSRTNPNSCVHWNVTSTRLRSLRIDKQASNRLRLSDLDLTYGNRFATHQDDVDLAEEMKKLENCRYLRGRRCSSEEIIYKPEFS</sequence>
<reference evidence="2 3" key="1">
    <citation type="journal article" date="2017" name="PLoS Biol.">
        <title>The sea cucumber genome provides insights into morphological evolution and visceral regeneration.</title>
        <authorList>
            <person name="Zhang X."/>
            <person name="Sun L."/>
            <person name="Yuan J."/>
            <person name="Sun Y."/>
            <person name="Gao Y."/>
            <person name="Zhang L."/>
            <person name="Li S."/>
            <person name="Dai H."/>
            <person name="Hamel J.F."/>
            <person name="Liu C."/>
            <person name="Yu Y."/>
            <person name="Liu S."/>
            <person name="Lin W."/>
            <person name="Guo K."/>
            <person name="Jin S."/>
            <person name="Xu P."/>
            <person name="Storey K.B."/>
            <person name="Huan P."/>
            <person name="Zhang T."/>
            <person name="Zhou Y."/>
            <person name="Zhang J."/>
            <person name="Lin C."/>
            <person name="Li X."/>
            <person name="Xing L."/>
            <person name="Huo D."/>
            <person name="Sun M."/>
            <person name="Wang L."/>
            <person name="Mercier A."/>
            <person name="Li F."/>
            <person name="Yang H."/>
            <person name="Xiang J."/>
        </authorList>
    </citation>
    <scope>NUCLEOTIDE SEQUENCE [LARGE SCALE GENOMIC DNA]</scope>
    <source>
        <strain evidence="2">Shaxun</strain>
        <tissue evidence="2">Muscle</tissue>
    </source>
</reference>
<gene>
    <name evidence="2" type="ORF">BSL78_21349</name>
</gene>
<protein>
    <submittedName>
        <fullName evidence="2">Uncharacterized protein</fullName>
    </submittedName>
</protein>